<feature type="non-terminal residue" evidence="2">
    <location>
        <position position="1076"/>
    </location>
</feature>
<evidence type="ECO:0000256" key="1">
    <source>
        <dbReference type="SAM" id="MobiDB-lite"/>
    </source>
</evidence>
<organism evidence="2 3">
    <name type="scientific">Dryococelus australis</name>
    <dbReference type="NCBI Taxonomy" id="614101"/>
    <lineage>
        <taxon>Eukaryota</taxon>
        <taxon>Metazoa</taxon>
        <taxon>Ecdysozoa</taxon>
        <taxon>Arthropoda</taxon>
        <taxon>Hexapoda</taxon>
        <taxon>Insecta</taxon>
        <taxon>Pterygota</taxon>
        <taxon>Neoptera</taxon>
        <taxon>Polyneoptera</taxon>
        <taxon>Phasmatodea</taxon>
        <taxon>Verophasmatodea</taxon>
        <taxon>Anareolatae</taxon>
        <taxon>Phasmatidae</taxon>
        <taxon>Eurycanthinae</taxon>
        <taxon>Dryococelus</taxon>
    </lineage>
</organism>
<feature type="compositionally biased region" description="Basic and acidic residues" evidence="1">
    <location>
        <begin position="53"/>
        <end position="77"/>
    </location>
</feature>
<feature type="region of interest" description="Disordered" evidence="1">
    <location>
        <begin position="651"/>
        <end position="679"/>
    </location>
</feature>
<name>A0ABQ9IP67_9NEOP</name>
<sequence length="1076" mass="118859">MQQKTGEDLSVQTDKDLDTCDDSTSTLAAIAHLPLAQCRRRKGWEASTNQNLSEDRCPLPRTPLAKDARPRLQRSEQKPPMVSIGTKTSSSSSHATFYTSGPFYTSSCNPTNSGTLQAEATAGVQRSHTNREDSKARSWKRHASETEKRGCDKGDTASRIKRAIAAKCSVQNWRAGFKSCCVYLWNFKRPYHFTVGKSVADFSHIEGGELFCPDRDSSPTGMLSATPRFAVLADQGRGFPRIRPLYQTPRSGFNPRPGHSRIFASGNRVGRCRWSAGLIGDISFPPTLHSGAAPYSPLFALIGSQELDHIHSLIGCSRYWEWDSYIIGYFVLRKVPHWLGRLLTGRLPDAGWANYVGAILLACAATVRGPMRAKRVEYGAAPKRRERERNGIFREIPPNSGSVRRGSYMPESGSEPARNETRFTWHSVVLPLLEVGTVEIVLTCMKCCRQRACVHDEEDEHAKPNTRQRAQCLEEAPPLVERQPVQLVRRALQRPADAAHSSKASGTLIRSADSTRGGVGTPRPASMRSNIEYGKPRLTRRSHEAVQEFVLPPRDSVVCCSHWLDYSPPIKANPGSILCGVATGFSHVGIVPDDIVCRRVFSGSPVSAALAFQNEGRSEGPVLMVMRCGVSLSVMDGVVVAGLISHTRLQLKRTREQGDNPPPPQPTTPPSRTHTPPRVRQRDLLATQTSSRLLEFPIRLATTQECSGETGWCLSPPRRITRVGEDSRWPPKTLYILPQPSGRQFLKEAVWPSVRELCKYGRQLEIAGRRRVDFKSAHSIVGNLYTGRVRTTAARWTSPRVPTLHPSLSLPELSNSSRLLSLEMTDEGATRREWSSAGMQVRRKLIQPRKPADQRISSGTNPACQNSGVTRFALVEDGSLTAQSPRPHTPLEKDICLNFQQMVKTFPNSLKLTSDKLEISSSSMTILFPSSSSNKNKNKEEQLETKANKKSLLSLVKLVVTRRIETSMRFLWYTQHEITSRQFSALCLVVIAYLMRLAKSPLSLSHFSASNGGRSYSDGVVVRLLASHLGEPGSIPGGVAPGFSLVGLVPEDTAGQGVFSGISSFPALSFRRCFIL</sequence>
<feature type="compositionally biased region" description="Basic and acidic residues" evidence="1">
    <location>
        <begin position="129"/>
        <end position="153"/>
    </location>
</feature>
<dbReference type="Proteomes" id="UP001159363">
    <property type="component" value="Chromosome 1"/>
</dbReference>
<feature type="region of interest" description="Disordered" evidence="1">
    <location>
        <begin position="46"/>
        <end position="93"/>
    </location>
</feature>
<evidence type="ECO:0000313" key="3">
    <source>
        <dbReference type="Proteomes" id="UP001159363"/>
    </source>
</evidence>
<evidence type="ECO:0000313" key="2">
    <source>
        <dbReference type="EMBL" id="KAJ8898440.1"/>
    </source>
</evidence>
<feature type="region of interest" description="Disordered" evidence="1">
    <location>
        <begin position="119"/>
        <end position="153"/>
    </location>
</feature>
<feature type="compositionally biased region" description="Pro residues" evidence="1">
    <location>
        <begin position="660"/>
        <end position="669"/>
    </location>
</feature>
<feature type="compositionally biased region" description="Low complexity" evidence="1">
    <location>
        <begin position="83"/>
        <end position="93"/>
    </location>
</feature>
<accession>A0ABQ9IP67</accession>
<comment type="caution">
    <text evidence="2">The sequence shown here is derived from an EMBL/GenBank/DDBJ whole genome shotgun (WGS) entry which is preliminary data.</text>
</comment>
<gene>
    <name evidence="2" type="ORF">PR048_003800</name>
</gene>
<feature type="region of interest" description="Disordered" evidence="1">
    <location>
        <begin position="494"/>
        <end position="529"/>
    </location>
</feature>
<dbReference type="EMBL" id="JARBHB010000001">
    <property type="protein sequence ID" value="KAJ8898440.1"/>
    <property type="molecule type" value="Genomic_DNA"/>
</dbReference>
<reference evidence="2 3" key="1">
    <citation type="submission" date="2023-02" db="EMBL/GenBank/DDBJ databases">
        <title>LHISI_Scaffold_Assembly.</title>
        <authorList>
            <person name="Stuart O.P."/>
            <person name="Cleave R."/>
            <person name="Magrath M.J.L."/>
            <person name="Mikheyev A.S."/>
        </authorList>
    </citation>
    <scope>NUCLEOTIDE SEQUENCE [LARGE SCALE GENOMIC DNA]</scope>
    <source>
        <strain evidence="2">Daus_M_001</strain>
        <tissue evidence="2">Leg muscle</tissue>
    </source>
</reference>
<keyword evidence="3" id="KW-1185">Reference proteome</keyword>
<protein>
    <submittedName>
        <fullName evidence="2">Uncharacterized protein</fullName>
    </submittedName>
</protein>
<proteinExistence type="predicted"/>